<dbReference type="Proteomes" id="UP000562984">
    <property type="component" value="Unassembled WGS sequence"/>
</dbReference>
<evidence type="ECO:0000313" key="3">
    <source>
        <dbReference type="EMBL" id="NNG37258.1"/>
    </source>
</evidence>
<sequence>MAAADLAVNPTVRALRTLQLLQEQPGITAGGLARELAVSERAARRYVQVLREADIAVETVRGRYGGYRLGRGLRLPPLVFGSAEALGLVMAVLDGHHAASDPDDPVGVALGKIIRALPAPVAAQAEAVRRTAAAAPDPAAARPDPAVTATLVAACSEHRRVTLDYRSESGRQWQSDVDPWGVVVRHGRWYLLNYAHRPRATRAYRVDRVSTVTVSAETFTPPAAFDPVAFLERHLSRGWEYATEVILQVPLAQARRCLPGALGTLEPLGADRTRLTGTTSNPYWYAEQLAATPGDFTVLGGTELQQTVAELARRLTAAVP</sequence>
<dbReference type="Pfam" id="PF08279">
    <property type="entry name" value="HTH_11"/>
    <property type="match status" value="1"/>
</dbReference>
<keyword evidence="4" id="KW-1185">Reference proteome</keyword>
<dbReference type="InterPro" id="IPR011991">
    <property type="entry name" value="ArsR-like_HTH"/>
</dbReference>
<dbReference type="Gene3D" id="1.10.10.10">
    <property type="entry name" value="Winged helix-like DNA-binding domain superfamily/Winged helix DNA-binding domain"/>
    <property type="match status" value="1"/>
</dbReference>
<dbReference type="PANTHER" id="PTHR34580">
    <property type="match status" value="1"/>
</dbReference>
<dbReference type="PROSITE" id="PS52050">
    <property type="entry name" value="WYL"/>
    <property type="match status" value="1"/>
</dbReference>
<dbReference type="EMBL" id="JABEND010000011">
    <property type="protein sequence ID" value="NNG37258.1"/>
    <property type="molecule type" value="Genomic_DNA"/>
</dbReference>
<dbReference type="RefSeq" id="WP_171200952.1">
    <property type="nucleotide sequence ID" value="NZ_JABEND010000011.1"/>
</dbReference>
<comment type="caution">
    <text evidence="3">The sequence shown here is derived from an EMBL/GenBank/DDBJ whole genome shotgun (WGS) entry which is preliminary data.</text>
</comment>
<evidence type="ECO:0000259" key="2">
    <source>
        <dbReference type="Pfam" id="PF13280"/>
    </source>
</evidence>
<reference evidence="3 4" key="1">
    <citation type="submission" date="2020-05" db="EMBL/GenBank/DDBJ databases">
        <title>Nakamurella sp. DB0629 isolated from air conditioner.</title>
        <authorList>
            <person name="Kim D.H."/>
            <person name="Kim D.-U."/>
        </authorList>
    </citation>
    <scope>NUCLEOTIDE SEQUENCE [LARGE SCALE GENOMIC DNA]</scope>
    <source>
        <strain evidence="3 4">DB0629</strain>
    </source>
</reference>
<dbReference type="InterPro" id="IPR013196">
    <property type="entry name" value="HTH_11"/>
</dbReference>
<feature type="domain" description="WYL" evidence="2">
    <location>
        <begin position="147"/>
        <end position="214"/>
    </location>
</feature>
<accession>A0A849ADJ9</accession>
<dbReference type="SUPFAM" id="SSF46785">
    <property type="entry name" value="Winged helix' DNA-binding domain"/>
    <property type="match status" value="1"/>
</dbReference>
<dbReference type="InterPro" id="IPR036388">
    <property type="entry name" value="WH-like_DNA-bd_sf"/>
</dbReference>
<protein>
    <submittedName>
        <fullName evidence="3">WYL domain-containing protein</fullName>
    </submittedName>
</protein>
<dbReference type="Pfam" id="PF13280">
    <property type="entry name" value="WYL"/>
    <property type="match status" value="1"/>
</dbReference>
<dbReference type="InterPro" id="IPR026881">
    <property type="entry name" value="WYL_dom"/>
</dbReference>
<feature type="domain" description="Helix-turn-helix type 11" evidence="1">
    <location>
        <begin position="13"/>
        <end position="68"/>
    </location>
</feature>
<dbReference type="InterPro" id="IPR051534">
    <property type="entry name" value="CBASS_pafABC_assoc_protein"/>
</dbReference>
<organism evidence="3 4">
    <name type="scientific">Nakamurella aerolata</name>
    <dbReference type="NCBI Taxonomy" id="1656892"/>
    <lineage>
        <taxon>Bacteria</taxon>
        <taxon>Bacillati</taxon>
        <taxon>Actinomycetota</taxon>
        <taxon>Actinomycetes</taxon>
        <taxon>Nakamurellales</taxon>
        <taxon>Nakamurellaceae</taxon>
        <taxon>Nakamurella</taxon>
    </lineage>
</organism>
<proteinExistence type="predicted"/>
<name>A0A849ADJ9_9ACTN</name>
<gene>
    <name evidence="3" type="ORF">HKD39_16415</name>
</gene>
<evidence type="ECO:0000313" key="4">
    <source>
        <dbReference type="Proteomes" id="UP000562984"/>
    </source>
</evidence>
<evidence type="ECO:0000259" key="1">
    <source>
        <dbReference type="Pfam" id="PF08279"/>
    </source>
</evidence>
<dbReference type="InterPro" id="IPR036390">
    <property type="entry name" value="WH_DNA-bd_sf"/>
</dbReference>
<dbReference type="CDD" id="cd00090">
    <property type="entry name" value="HTH_ARSR"/>
    <property type="match status" value="1"/>
</dbReference>
<dbReference type="PANTHER" id="PTHR34580:SF3">
    <property type="entry name" value="PROTEIN PAFB"/>
    <property type="match status" value="1"/>
</dbReference>
<dbReference type="AlphaFoldDB" id="A0A849ADJ9"/>